<keyword evidence="3" id="KW-1185">Reference proteome</keyword>
<evidence type="ECO:0008006" key="4">
    <source>
        <dbReference type="Google" id="ProtNLM"/>
    </source>
</evidence>
<feature type="transmembrane region" description="Helical" evidence="1">
    <location>
        <begin position="121"/>
        <end position="139"/>
    </location>
</feature>
<proteinExistence type="predicted"/>
<evidence type="ECO:0000313" key="3">
    <source>
        <dbReference type="Proteomes" id="UP001241926"/>
    </source>
</evidence>
<organism evidence="2 3">
    <name type="scientific">Streptomyces fuscus</name>
    <dbReference type="NCBI Taxonomy" id="3048495"/>
    <lineage>
        <taxon>Bacteria</taxon>
        <taxon>Bacillati</taxon>
        <taxon>Actinomycetota</taxon>
        <taxon>Actinomycetes</taxon>
        <taxon>Kitasatosporales</taxon>
        <taxon>Streptomycetaceae</taxon>
        <taxon>Streptomyces</taxon>
    </lineage>
</organism>
<accession>A0ABT7JCD2</accession>
<reference evidence="2 3" key="1">
    <citation type="submission" date="2023-05" db="EMBL/GenBank/DDBJ databases">
        <title>Streptomyces fuscus sp. nov., a brown-black pigment producing actinomyces isolated from dry sand of Sea duck farm.</title>
        <authorList>
            <person name="Xie J."/>
            <person name="Shen N."/>
        </authorList>
    </citation>
    <scope>NUCLEOTIDE SEQUENCE [LARGE SCALE GENOMIC DNA]</scope>
    <source>
        <strain evidence="2 3">GXMU-J15</strain>
    </source>
</reference>
<sequence>MSESDAGRPPAAAPRPDTLVERVKERVYATITMLAVLVGLAQNTHTRYSTAAVFVACTALGLWLATVVADFQAHRVVHQRTPTRAEVRELLYATGPLLSSAVGPLVMIALSAIGLLGLSTALWISVGVDVASLAGWGFIGGRRMGNGVLPSVVAAVVDAAIGLGVVMVKVVAGH</sequence>
<dbReference type="RefSeq" id="WP_093718344.1">
    <property type="nucleotide sequence ID" value="NZ_JASJUS010000048.1"/>
</dbReference>
<protein>
    <recommendedName>
        <fullName evidence="4">Integral membrane protein</fullName>
    </recommendedName>
</protein>
<evidence type="ECO:0000313" key="2">
    <source>
        <dbReference type="EMBL" id="MDL2081467.1"/>
    </source>
</evidence>
<keyword evidence="1" id="KW-0812">Transmembrane</keyword>
<comment type="caution">
    <text evidence="2">The sequence shown here is derived from an EMBL/GenBank/DDBJ whole genome shotgun (WGS) entry which is preliminary data.</text>
</comment>
<feature type="transmembrane region" description="Helical" evidence="1">
    <location>
        <begin position="151"/>
        <end position="172"/>
    </location>
</feature>
<name>A0ABT7JCD2_9ACTN</name>
<keyword evidence="1" id="KW-0472">Membrane</keyword>
<feature type="transmembrane region" description="Helical" evidence="1">
    <location>
        <begin position="51"/>
        <end position="69"/>
    </location>
</feature>
<keyword evidence="1" id="KW-1133">Transmembrane helix</keyword>
<evidence type="ECO:0000256" key="1">
    <source>
        <dbReference type="SAM" id="Phobius"/>
    </source>
</evidence>
<dbReference type="EMBL" id="JASJUS010000048">
    <property type="protein sequence ID" value="MDL2081467.1"/>
    <property type="molecule type" value="Genomic_DNA"/>
</dbReference>
<feature type="transmembrane region" description="Helical" evidence="1">
    <location>
        <begin position="90"/>
        <end position="115"/>
    </location>
</feature>
<dbReference type="Proteomes" id="UP001241926">
    <property type="component" value="Unassembled WGS sequence"/>
</dbReference>
<gene>
    <name evidence="2" type="ORF">QNN03_34055</name>
</gene>